<dbReference type="PANTHER" id="PTHR34934">
    <property type="entry name" value="FLAVIN-DEPENDENT THYMIDYLATE SYNTHASE"/>
    <property type="match status" value="1"/>
</dbReference>
<reference evidence="1" key="1">
    <citation type="journal article" date="2021" name="Proc. Natl. Acad. Sci. U.S.A.">
        <title>A Catalog of Tens of Thousands of Viruses from Human Metagenomes Reveals Hidden Associations with Chronic Diseases.</title>
        <authorList>
            <person name="Tisza M.J."/>
            <person name="Buck C.B."/>
        </authorList>
    </citation>
    <scope>NUCLEOTIDE SEQUENCE</scope>
    <source>
        <strain evidence="1">Ctw1L9</strain>
    </source>
</reference>
<dbReference type="SUPFAM" id="SSF69796">
    <property type="entry name" value="Thymidylate synthase-complementing protein Thy1"/>
    <property type="match status" value="1"/>
</dbReference>
<organism evidence="1">
    <name type="scientific">Siphoviridae sp. gcode 4</name>
    <dbReference type="NCBI Taxonomy" id="2838368"/>
    <lineage>
        <taxon>Viruses</taxon>
        <taxon>Duplodnaviria</taxon>
        <taxon>Heunggongvirae</taxon>
        <taxon>Uroviricota</taxon>
        <taxon>Caudoviricetes</taxon>
    </lineage>
</organism>
<dbReference type="EMBL" id="BK059154">
    <property type="protein sequence ID" value="DAE92723.1"/>
    <property type="molecule type" value="Genomic_DNA"/>
</dbReference>
<dbReference type="GO" id="GO:0050797">
    <property type="term" value="F:thymidylate synthase (FAD) activity"/>
    <property type="evidence" value="ECO:0007669"/>
    <property type="project" value="InterPro"/>
</dbReference>
<dbReference type="InterPro" id="IPR003669">
    <property type="entry name" value="Thymidylate_synthase_ThyX"/>
</dbReference>
<dbReference type="Pfam" id="PF02511">
    <property type="entry name" value="Thy1"/>
    <property type="match status" value="1"/>
</dbReference>
<dbReference type="GO" id="GO:0050660">
    <property type="term" value="F:flavin adenine dinucleotide binding"/>
    <property type="evidence" value="ECO:0007669"/>
    <property type="project" value="InterPro"/>
</dbReference>
<sequence>MRLIKPSIEILEQGSGIQGIYKQIERAGRTCYKSEDHITEDSAEKFVNMIKDRQHTAMLEHGTVYLYIHKDHAYNVIGDNWVTEQYLSNSYSVINIDSYDNYHITTNYRVLYENDWLDDLKYLCEPTEYHEKRITVKFICDRGVSHEFVRHRVFSFAQESTRYCNYSKDKFGNELTFIIPYWTNIPEGQSYWHDGIGYRVGADIQNKDFGYIEKSPNYFNFLSSLEESEKCYLRLLNIGWTPQQARSILPNSLKTELVMTGTIEQWKEFFKLRSPLYGATGAHPQAAELADKLYIQFKEKNYI</sequence>
<dbReference type="GO" id="GO:0006231">
    <property type="term" value="P:dTMP biosynthetic process"/>
    <property type="evidence" value="ECO:0007669"/>
    <property type="project" value="InterPro"/>
</dbReference>
<name>A0A8S5RTN8_9CAUD</name>
<dbReference type="PROSITE" id="PS51331">
    <property type="entry name" value="THYX"/>
    <property type="match status" value="1"/>
</dbReference>
<dbReference type="PANTHER" id="PTHR34934:SF1">
    <property type="entry name" value="FLAVIN-DEPENDENT THYMIDYLATE SYNTHASE"/>
    <property type="match status" value="1"/>
</dbReference>
<dbReference type="GO" id="GO:0070402">
    <property type="term" value="F:NADPH binding"/>
    <property type="evidence" value="ECO:0007669"/>
    <property type="project" value="TreeGrafter"/>
</dbReference>
<proteinExistence type="predicted"/>
<dbReference type="GO" id="GO:0004799">
    <property type="term" value="F:thymidylate synthase activity"/>
    <property type="evidence" value="ECO:0007669"/>
    <property type="project" value="TreeGrafter"/>
</dbReference>
<accession>A0A8S5RTN8</accession>
<evidence type="ECO:0000313" key="1">
    <source>
        <dbReference type="EMBL" id="DAE92723.1"/>
    </source>
</evidence>
<protein>
    <submittedName>
        <fullName evidence="1">Thymidylate synthase complementing protein</fullName>
    </submittedName>
</protein>
<dbReference type="CDD" id="cd20175">
    <property type="entry name" value="ThyX"/>
    <property type="match status" value="1"/>
</dbReference>
<dbReference type="InterPro" id="IPR036098">
    <property type="entry name" value="Thymidylate_synthase_ThyX_sf"/>
</dbReference>
<dbReference type="Gene3D" id="3.30.1360.170">
    <property type="match status" value="2"/>
</dbReference>